<evidence type="ECO:0000313" key="3">
    <source>
        <dbReference type="Proteomes" id="UP000664534"/>
    </source>
</evidence>
<evidence type="ECO:0000313" key="2">
    <source>
        <dbReference type="EMBL" id="CAF9914850.1"/>
    </source>
</evidence>
<dbReference type="InterPro" id="IPR036291">
    <property type="entry name" value="NAD(P)-bd_dom_sf"/>
</dbReference>
<accession>A0A8H3F098</accession>
<dbReference type="GO" id="GO:0004029">
    <property type="term" value="F:aldehyde dehydrogenase (NAD+) activity"/>
    <property type="evidence" value="ECO:0007669"/>
    <property type="project" value="TreeGrafter"/>
</dbReference>
<dbReference type="Proteomes" id="UP000664534">
    <property type="component" value="Unassembled WGS sequence"/>
</dbReference>
<feature type="domain" description="NAD-dependent epimerase/dehydratase" evidence="1">
    <location>
        <begin position="4"/>
        <end position="236"/>
    </location>
</feature>
<dbReference type="GO" id="GO:0005737">
    <property type="term" value="C:cytoplasm"/>
    <property type="evidence" value="ECO:0007669"/>
    <property type="project" value="TreeGrafter"/>
</dbReference>
<organism evidence="2 3">
    <name type="scientific">Imshaugia aleurites</name>
    <dbReference type="NCBI Taxonomy" id="172621"/>
    <lineage>
        <taxon>Eukaryota</taxon>
        <taxon>Fungi</taxon>
        <taxon>Dikarya</taxon>
        <taxon>Ascomycota</taxon>
        <taxon>Pezizomycotina</taxon>
        <taxon>Lecanoromycetes</taxon>
        <taxon>OSLEUM clade</taxon>
        <taxon>Lecanoromycetidae</taxon>
        <taxon>Lecanorales</taxon>
        <taxon>Lecanorineae</taxon>
        <taxon>Parmeliaceae</taxon>
        <taxon>Imshaugia</taxon>
    </lineage>
</organism>
<gene>
    <name evidence="2" type="ORF">IMSHALPRED_002259</name>
</gene>
<dbReference type="EMBL" id="CAJPDT010000014">
    <property type="protein sequence ID" value="CAF9914850.1"/>
    <property type="molecule type" value="Genomic_DNA"/>
</dbReference>
<sequence>MASILFLGASGQVGGAFLTVFRKTHPDIPITAYLRSTALDTALTALGNVTIIHGSFEEYGKLEELSASHSIIINCAASFNVPVTEAILKGIRATTVPSKPILLHLSGTGNFVDHSKLGSYIPQARPFNDSDPDQVRKIDASYPPNGACDELILAAAAKGTVNAFFVCPGGIYGTSSNHIGLAAGAASANAPGVWVLWNLENIQELGFSPYVGPGTSIIRLVHVDDVVDLMMLVFQKALNTWDTYKPEDVYSNFYIAVEEAPDAKAVAEAYGQLLFRMGKIASPVPKQVSYEEAGKVAG</sequence>
<dbReference type="PANTHER" id="PTHR48079">
    <property type="entry name" value="PROTEIN YEEZ"/>
    <property type="match status" value="1"/>
</dbReference>
<dbReference type="PANTHER" id="PTHR48079:SF6">
    <property type="entry name" value="NAD(P)-BINDING DOMAIN-CONTAINING PROTEIN-RELATED"/>
    <property type="match status" value="1"/>
</dbReference>
<dbReference type="Pfam" id="PF01370">
    <property type="entry name" value="Epimerase"/>
    <property type="match status" value="1"/>
</dbReference>
<comment type="caution">
    <text evidence="2">The sequence shown here is derived from an EMBL/GenBank/DDBJ whole genome shotgun (WGS) entry which is preliminary data.</text>
</comment>
<dbReference type="Gene3D" id="3.40.50.720">
    <property type="entry name" value="NAD(P)-binding Rossmann-like Domain"/>
    <property type="match status" value="1"/>
</dbReference>
<name>A0A8H3F098_9LECA</name>
<dbReference type="InterPro" id="IPR001509">
    <property type="entry name" value="Epimerase_deHydtase"/>
</dbReference>
<protein>
    <recommendedName>
        <fullName evidence="1">NAD-dependent epimerase/dehydratase domain-containing protein</fullName>
    </recommendedName>
</protein>
<dbReference type="InterPro" id="IPR051783">
    <property type="entry name" value="NAD(P)-dependent_oxidoreduct"/>
</dbReference>
<evidence type="ECO:0000259" key="1">
    <source>
        <dbReference type="Pfam" id="PF01370"/>
    </source>
</evidence>
<proteinExistence type="predicted"/>
<dbReference type="AlphaFoldDB" id="A0A8H3F098"/>
<dbReference type="SUPFAM" id="SSF51735">
    <property type="entry name" value="NAD(P)-binding Rossmann-fold domains"/>
    <property type="match status" value="1"/>
</dbReference>
<dbReference type="OrthoDB" id="2130169at2759"/>
<reference evidence="2" key="1">
    <citation type="submission" date="2021-03" db="EMBL/GenBank/DDBJ databases">
        <authorList>
            <person name="Tagirdzhanova G."/>
        </authorList>
    </citation>
    <scope>NUCLEOTIDE SEQUENCE</scope>
</reference>
<keyword evidence="3" id="KW-1185">Reference proteome</keyword>